<comment type="similarity">
    <text evidence="2">Belongs to the DoxX family.</text>
</comment>
<dbReference type="OrthoDB" id="346004at2"/>
<evidence type="ECO:0000313" key="8">
    <source>
        <dbReference type="EMBL" id="SNT29392.1"/>
    </source>
</evidence>
<protein>
    <submittedName>
        <fullName evidence="8">Putative oxidoreductase</fullName>
    </submittedName>
</protein>
<evidence type="ECO:0000256" key="3">
    <source>
        <dbReference type="ARBA" id="ARBA00022475"/>
    </source>
</evidence>
<name>A0A239LHJ3_EKHLU</name>
<comment type="subcellular location">
    <subcellularLocation>
        <location evidence="1">Cell membrane</location>
        <topology evidence="1">Multi-pass membrane protein</topology>
    </subcellularLocation>
</comment>
<organism evidence="8 9">
    <name type="scientific">Ekhidna lutea</name>
    <dbReference type="NCBI Taxonomy" id="447679"/>
    <lineage>
        <taxon>Bacteria</taxon>
        <taxon>Pseudomonadati</taxon>
        <taxon>Bacteroidota</taxon>
        <taxon>Cytophagia</taxon>
        <taxon>Cytophagales</taxon>
        <taxon>Reichenbachiellaceae</taxon>
        <taxon>Ekhidna</taxon>
    </lineage>
</organism>
<dbReference type="RefSeq" id="WP_089357913.1">
    <property type="nucleotide sequence ID" value="NZ_FZPD01000005.1"/>
</dbReference>
<evidence type="ECO:0000256" key="7">
    <source>
        <dbReference type="SAM" id="Phobius"/>
    </source>
</evidence>
<evidence type="ECO:0000256" key="1">
    <source>
        <dbReference type="ARBA" id="ARBA00004651"/>
    </source>
</evidence>
<feature type="transmembrane region" description="Helical" evidence="7">
    <location>
        <begin position="75"/>
        <end position="93"/>
    </location>
</feature>
<dbReference type="InterPro" id="IPR051907">
    <property type="entry name" value="DoxX-like_oxidoreductase"/>
</dbReference>
<evidence type="ECO:0000256" key="4">
    <source>
        <dbReference type="ARBA" id="ARBA00022692"/>
    </source>
</evidence>
<sequence>MDKLKKYADLPIRLTVGFHLIYGTQDNVFSWDRMLEFRDFLEVFGAPFPLFSAIISVYAQFICGILFIIGWKVRIAGIIMIFNFIVAILLVHLKDPYPNIYPAISMLAGAIFMSLYGMGDFSLENEIRKATN</sequence>
<dbReference type="Proteomes" id="UP000198393">
    <property type="component" value="Unassembled WGS sequence"/>
</dbReference>
<feature type="transmembrane region" description="Helical" evidence="7">
    <location>
        <begin position="99"/>
        <end position="119"/>
    </location>
</feature>
<dbReference type="AlphaFoldDB" id="A0A239LHJ3"/>
<evidence type="ECO:0000313" key="9">
    <source>
        <dbReference type="Proteomes" id="UP000198393"/>
    </source>
</evidence>
<evidence type="ECO:0000256" key="6">
    <source>
        <dbReference type="ARBA" id="ARBA00023136"/>
    </source>
</evidence>
<keyword evidence="3" id="KW-1003">Cell membrane</keyword>
<dbReference type="Pfam" id="PF07681">
    <property type="entry name" value="DoxX"/>
    <property type="match status" value="1"/>
</dbReference>
<accession>A0A239LHJ3</accession>
<proteinExistence type="inferred from homology"/>
<reference evidence="8 9" key="1">
    <citation type="submission" date="2017-06" db="EMBL/GenBank/DDBJ databases">
        <authorList>
            <person name="Kim H.J."/>
            <person name="Triplett B.A."/>
        </authorList>
    </citation>
    <scope>NUCLEOTIDE SEQUENCE [LARGE SCALE GENOMIC DNA]</scope>
    <source>
        <strain evidence="8 9">DSM 19307</strain>
    </source>
</reference>
<dbReference type="PANTHER" id="PTHR33452">
    <property type="entry name" value="OXIDOREDUCTASE CATD-RELATED"/>
    <property type="match status" value="1"/>
</dbReference>
<gene>
    <name evidence="8" type="ORF">SAMN05421640_3246</name>
</gene>
<dbReference type="GO" id="GO:0005886">
    <property type="term" value="C:plasma membrane"/>
    <property type="evidence" value="ECO:0007669"/>
    <property type="project" value="UniProtKB-SubCell"/>
</dbReference>
<keyword evidence="4 7" id="KW-0812">Transmembrane</keyword>
<keyword evidence="9" id="KW-1185">Reference proteome</keyword>
<keyword evidence="6 7" id="KW-0472">Membrane</keyword>
<feature type="transmembrane region" description="Helical" evidence="7">
    <location>
        <begin position="48"/>
        <end position="68"/>
    </location>
</feature>
<dbReference type="PANTHER" id="PTHR33452:SF1">
    <property type="entry name" value="INNER MEMBRANE PROTEIN YPHA-RELATED"/>
    <property type="match status" value="1"/>
</dbReference>
<evidence type="ECO:0000256" key="5">
    <source>
        <dbReference type="ARBA" id="ARBA00022989"/>
    </source>
</evidence>
<evidence type="ECO:0000256" key="2">
    <source>
        <dbReference type="ARBA" id="ARBA00006679"/>
    </source>
</evidence>
<dbReference type="InterPro" id="IPR032808">
    <property type="entry name" value="DoxX"/>
</dbReference>
<keyword evidence="5 7" id="KW-1133">Transmembrane helix</keyword>
<dbReference type="EMBL" id="FZPD01000005">
    <property type="protein sequence ID" value="SNT29392.1"/>
    <property type="molecule type" value="Genomic_DNA"/>
</dbReference>